<evidence type="ECO:0000256" key="2">
    <source>
        <dbReference type="ARBA" id="ARBA00007401"/>
    </source>
</evidence>
<dbReference type="PANTHER" id="PTHR43730:SF1">
    <property type="entry name" value="BETA-MANNOSIDASE"/>
    <property type="match status" value="1"/>
</dbReference>
<dbReference type="InterPro" id="IPR036156">
    <property type="entry name" value="Beta-gal/glucu_dom_sf"/>
</dbReference>
<evidence type="ECO:0000256" key="6">
    <source>
        <dbReference type="ARBA" id="ARBA00023295"/>
    </source>
</evidence>
<dbReference type="Gene3D" id="2.60.120.260">
    <property type="entry name" value="Galactose-binding domain-like"/>
    <property type="match status" value="1"/>
</dbReference>
<dbReference type="InterPro" id="IPR054593">
    <property type="entry name" value="Beta-mannosidase-like_N2"/>
</dbReference>
<dbReference type="Proteomes" id="UP000095003">
    <property type="component" value="Unassembled WGS sequence"/>
</dbReference>
<dbReference type="Gene3D" id="3.20.20.80">
    <property type="entry name" value="Glycosidases"/>
    <property type="match status" value="1"/>
</dbReference>
<evidence type="ECO:0000256" key="1">
    <source>
        <dbReference type="ARBA" id="ARBA00000829"/>
    </source>
</evidence>
<dbReference type="GeneID" id="93303530"/>
<dbReference type="EC" id="3.2.1.25" evidence="3"/>
<reference evidence="10 11" key="1">
    <citation type="submission" date="2016-07" db="EMBL/GenBank/DDBJ databases">
        <title>Characterization of isolates of Eisenbergiella tayi derived from blood cultures, using whole genome sequencing.</title>
        <authorList>
            <person name="Burdz T."/>
            <person name="Wiebe D."/>
            <person name="Huynh C."/>
            <person name="Bernard K."/>
        </authorList>
    </citation>
    <scope>NUCLEOTIDE SEQUENCE [LARGE SCALE GENOMIC DNA]</scope>
    <source>
        <strain evidence="10 11">NML 120489</strain>
    </source>
</reference>
<dbReference type="SUPFAM" id="SSF51445">
    <property type="entry name" value="(Trans)glycosidases"/>
    <property type="match status" value="1"/>
</dbReference>
<evidence type="ECO:0000259" key="9">
    <source>
        <dbReference type="Pfam" id="PF22666"/>
    </source>
</evidence>
<comment type="catalytic activity">
    <reaction evidence="1">
        <text>Hydrolysis of terminal, non-reducing beta-D-mannose residues in beta-D-mannosides.</text>
        <dbReference type="EC" id="3.2.1.25"/>
    </reaction>
</comment>
<accession>A0A1E3APT3</accession>
<feature type="domain" description="Beta-mannosidase-like galactose-binding" evidence="9">
    <location>
        <begin position="12"/>
        <end position="131"/>
    </location>
</feature>
<feature type="domain" description="Glycoside hydrolase family 2 immunoglobulin-like beta-sandwich" evidence="7">
    <location>
        <begin position="196"/>
        <end position="301"/>
    </location>
</feature>
<dbReference type="AlphaFoldDB" id="A0A1E3APT3"/>
<dbReference type="PANTHER" id="PTHR43730">
    <property type="entry name" value="BETA-MANNOSIDASE"/>
    <property type="match status" value="1"/>
</dbReference>
<dbReference type="InterPro" id="IPR006102">
    <property type="entry name" value="Ig-like_GH2"/>
</dbReference>
<evidence type="ECO:0000313" key="10">
    <source>
        <dbReference type="EMBL" id="ODM10136.1"/>
    </source>
</evidence>
<evidence type="ECO:0000259" key="8">
    <source>
        <dbReference type="Pfam" id="PF17753"/>
    </source>
</evidence>
<dbReference type="GO" id="GO:0004567">
    <property type="term" value="F:beta-mannosidase activity"/>
    <property type="evidence" value="ECO:0007669"/>
    <property type="project" value="UniProtKB-EC"/>
</dbReference>
<evidence type="ECO:0000256" key="3">
    <source>
        <dbReference type="ARBA" id="ARBA00012754"/>
    </source>
</evidence>
<dbReference type="InterPro" id="IPR041625">
    <property type="entry name" value="Beta-mannosidase_Ig"/>
</dbReference>
<dbReference type="Pfam" id="PF00703">
    <property type="entry name" value="Glyco_hydro_2"/>
    <property type="match status" value="1"/>
</dbReference>
<dbReference type="GO" id="GO:0005975">
    <property type="term" value="P:carbohydrate metabolic process"/>
    <property type="evidence" value="ECO:0007669"/>
    <property type="project" value="InterPro"/>
</dbReference>
<name>A0A1E3APT3_9FIRM</name>
<evidence type="ECO:0000313" key="11">
    <source>
        <dbReference type="Proteomes" id="UP000095003"/>
    </source>
</evidence>
<dbReference type="SUPFAM" id="SSF49785">
    <property type="entry name" value="Galactose-binding domain-like"/>
    <property type="match status" value="1"/>
</dbReference>
<dbReference type="Pfam" id="PF17753">
    <property type="entry name" value="Ig_mannosidase"/>
    <property type="match status" value="1"/>
</dbReference>
<comment type="similarity">
    <text evidence="2">Belongs to the glycosyl hydrolase 2 family.</text>
</comment>
<dbReference type="EMBL" id="MCGI01000004">
    <property type="protein sequence ID" value="ODM10136.1"/>
    <property type="molecule type" value="Genomic_DNA"/>
</dbReference>
<dbReference type="Gene3D" id="2.60.40.10">
    <property type="entry name" value="Immunoglobulins"/>
    <property type="match status" value="2"/>
</dbReference>
<dbReference type="PATRIC" id="fig|1432052.3.peg.4998"/>
<dbReference type="InterPro" id="IPR013783">
    <property type="entry name" value="Ig-like_fold"/>
</dbReference>
<keyword evidence="4 10" id="KW-0378">Hydrolase</keyword>
<dbReference type="InterPro" id="IPR050887">
    <property type="entry name" value="Beta-mannosidase_GH2"/>
</dbReference>
<sequence>MEKDRIKLNKGWELHQVGTTETDWLAIRKMPSQVADILLDHEILTEEVKLGWCQEAQWISDYEWEYRCCFERPKGKRSRLIFKGLDTLATIYLNGKEIGSHDDFYLPDSIEISDLCQDQNTLLIRFHRVMEWLAHEELPTYLEDAVLKCKLLRKPLHDFPLKNGPDESSYQGAVPGFTPVGVYDDIILETWDDMEITDENIQAKLIGDRGEISFAVEGVSEDNTEVQILVKMEGCIIKDICVEAKVLDGGYRAEGCIYIENPKLWNPIGFGRQELYTIELLVRKSGEILTEDRIEKTVGFRRIEMPVPLAFIINGKKVRLWGGSMDPMQGYTHCYQKERAERIFDMVENANMNTLRIWGEGIPLPDEFYEEADRRGILIWQEFFMGHGAYPDNEEYGMKCVKEAEVLVRRLRHHASLLMWCGGNETIMGAELIGKYPFGDWIAKSAFPEMLRRLDPERYYHVNSPYGGEWTNDPREGDSHTYECIWEYPYQEYPNFLSESIRTAPPARYSLEKIIRGALWEPGYDGKVTRPGQGIMPENWRQRIHLLADGERYSGNYWEYYDVTDADSMLYRFGASYGAAIKRIGEQVRKGSREKADFTKRSKGYMACKLLDTWPKVFCAIIDYFQEGYIPYYATKRVLSPVMVQFSREESLRLYAVNDSVEDFHGMIETGLYNLRTEQFERREFLPVCVEQGDCELVNDLAHYLFFSKDCILFARLMDKAGRDIYTCIDYVDIERHLPFEDPEISVAIQGNVLSIKALHFARCVEITGNCDGNEFGWLFDDNYFDLLPGMTKNVRILGKQNHGTISVKAPYSKNVQQIRFCR</sequence>
<feature type="domain" description="Beta-mannosidase Ig-fold" evidence="8">
    <location>
        <begin position="741"/>
        <end position="799"/>
    </location>
</feature>
<dbReference type="InterPro" id="IPR017853">
    <property type="entry name" value="GH"/>
</dbReference>
<protein>
    <recommendedName>
        <fullName evidence="3">beta-mannosidase</fullName>
        <ecNumber evidence="3">3.2.1.25</ecNumber>
    </recommendedName>
</protein>
<keyword evidence="5" id="KW-0325">Glycoprotein</keyword>
<gene>
    <name evidence="10" type="primary">csxA_8</name>
    <name evidence="10" type="ORF">BEH84_04505</name>
</gene>
<organism evidence="10 11">
    <name type="scientific">Eisenbergiella tayi</name>
    <dbReference type="NCBI Taxonomy" id="1432052"/>
    <lineage>
        <taxon>Bacteria</taxon>
        <taxon>Bacillati</taxon>
        <taxon>Bacillota</taxon>
        <taxon>Clostridia</taxon>
        <taxon>Lachnospirales</taxon>
        <taxon>Lachnospiraceae</taxon>
        <taxon>Eisenbergiella</taxon>
    </lineage>
</organism>
<evidence type="ECO:0000259" key="7">
    <source>
        <dbReference type="Pfam" id="PF00703"/>
    </source>
</evidence>
<dbReference type="Pfam" id="PF22666">
    <property type="entry name" value="Glyco_hydro_2_N2"/>
    <property type="match status" value="1"/>
</dbReference>
<comment type="caution">
    <text evidence="10">The sequence shown here is derived from an EMBL/GenBank/DDBJ whole genome shotgun (WGS) entry which is preliminary data.</text>
</comment>
<dbReference type="InterPro" id="IPR008979">
    <property type="entry name" value="Galactose-bd-like_sf"/>
</dbReference>
<dbReference type="SUPFAM" id="SSF49303">
    <property type="entry name" value="beta-Galactosidase/glucuronidase domain"/>
    <property type="match status" value="2"/>
</dbReference>
<keyword evidence="6 10" id="KW-0326">Glycosidase</keyword>
<dbReference type="GO" id="GO:0006516">
    <property type="term" value="P:glycoprotein catabolic process"/>
    <property type="evidence" value="ECO:0007669"/>
    <property type="project" value="TreeGrafter"/>
</dbReference>
<proteinExistence type="inferred from homology"/>
<dbReference type="RefSeq" id="WP_069158431.1">
    <property type="nucleotide sequence ID" value="NZ_DBFYTC010000063.1"/>
</dbReference>
<evidence type="ECO:0000256" key="4">
    <source>
        <dbReference type="ARBA" id="ARBA00022801"/>
    </source>
</evidence>
<evidence type="ECO:0000256" key="5">
    <source>
        <dbReference type="ARBA" id="ARBA00023180"/>
    </source>
</evidence>